<dbReference type="GO" id="GO:0046872">
    <property type="term" value="F:metal ion binding"/>
    <property type="evidence" value="ECO:0007669"/>
    <property type="project" value="UniProtKB-KW"/>
</dbReference>
<name>A0A679J9T8_VARPD</name>
<dbReference type="AlphaFoldDB" id="A0A679J9T8"/>
<keyword evidence="3 5" id="KW-0456">Lyase</keyword>
<reference evidence="5" key="1">
    <citation type="submission" date="2019-12" db="EMBL/GenBank/DDBJ databases">
        <authorList>
            <person name="Cremers G."/>
        </authorList>
    </citation>
    <scope>NUCLEOTIDE SEQUENCE</scope>
    <source>
        <strain evidence="5">Vvax</strain>
    </source>
</reference>
<evidence type="ECO:0000259" key="4">
    <source>
        <dbReference type="Pfam" id="PF03328"/>
    </source>
</evidence>
<dbReference type="SUPFAM" id="SSF51621">
    <property type="entry name" value="Phosphoenolpyruvate/pyruvate domain"/>
    <property type="match status" value="1"/>
</dbReference>
<keyword evidence="2" id="KW-0479">Metal-binding</keyword>
<dbReference type="PANTHER" id="PTHR30502">
    <property type="entry name" value="2-KETO-3-DEOXY-L-RHAMNONATE ALDOLASE"/>
    <property type="match status" value="1"/>
</dbReference>
<dbReference type="InterPro" id="IPR040442">
    <property type="entry name" value="Pyrv_kinase-like_dom_sf"/>
</dbReference>
<feature type="domain" description="HpcH/HpaI aldolase/citrate lyase" evidence="4">
    <location>
        <begin position="18"/>
        <end position="248"/>
    </location>
</feature>
<dbReference type="RefSeq" id="WP_339093449.1">
    <property type="nucleotide sequence ID" value="NZ_LR743508.1"/>
</dbReference>
<dbReference type="PANTHER" id="PTHR30502:SF0">
    <property type="entry name" value="PHOSPHOENOLPYRUVATE CARBOXYLASE FAMILY PROTEIN"/>
    <property type="match status" value="1"/>
</dbReference>
<evidence type="ECO:0000256" key="3">
    <source>
        <dbReference type="ARBA" id="ARBA00023239"/>
    </source>
</evidence>
<organism evidence="5">
    <name type="scientific">Variovorax paradoxus</name>
    <dbReference type="NCBI Taxonomy" id="34073"/>
    <lineage>
        <taxon>Bacteria</taxon>
        <taxon>Pseudomonadati</taxon>
        <taxon>Pseudomonadota</taxon>
        <taxon>Betaproteobacteria</taxon>
        <taxon>Burkholderiales</taxon>
        <taxon>Comamonadaceae</taxon>
        <taxon>Variovorax</taxon>
    </lineage>
</organism>
<dbReference type="EMBL" id="LR743508">
    <property type="protein sequence ID" value="CAA2109495.1"/>
    <property type="molecule type" value="Genomic_DNA"/>
</dbReference>
<dbReference type="GO" id="GO:0005737">
    <property type="term" value="C:cytoplasm"/>
    <property type="evidence" value="ECO:0007669"/>
    <property type="project" value="UniProtKB-ARBA"/>
</dbReference>
<dbReference type="Gene3D" id="3.20.20.60">
    <property type="entry name" value="Phosphoenolpyruvate-binding domains"/>
    <property type="match status" value="1"/>
</dbReference>
<accession>A0A679J9T8</accession>
<proteinExistence type="inferred from homology"/>
<dbReference type="GO" id="GO:0016832">
    <property type="term" value="F:aldehyde-lyase activity"/>
    <property type="evidence" value="ECO:0007669"/>
    <property type="project" value="UniProtKB-ARBA"/>
</dbReference>
<dbReference type="EC" id="4.1.2.52" evidence="5"/>
<dbReference type="FunFam" id="3.20.20.60:FF:000004">
    <property type="entry name" value="5-keto-4-deoxy-D-glucarate aldolase"/>
    <property type="match status" value="1"/>
</dbReference>
<dbReference type="InterPro" id="IPR005000">
    <property type="entry name" value="Aldolase/citrate-lyase_domain"/>
</dbReference>
<dbReference type="InterPro" id="IPR050251">
    <property type="entry name" value="HpcH-HpaI_aldolase"/>
</dbReference>
<evidence type="ECO:0000313" key="5">
    <source>
        <dbReference type="EMBL" id="CAA2109495.1"/>
    </source>
</evidence>
<comment type="similarity">
    <text evidence="1">Belongs to the HpcH/HpaI aldolase family.</text>
</comment>
<protein>
    <submittedName>
        <fullName evidence="5">4-hydroxy-2-oxo-heptane-1,7-dioate aldolase</fullName>
        <ecNumber evidence="5">4.1.2.52</ecNumber>
    </submittedName>
</protein>
<dbReference type="InterPro" id="IPR015813">
    <property type="entry name" value="Pyrv/PenolPyrv_kinase-like_dom"/>
</dbReference>
<sequence length="273" mass="29250">MPVLPNHFKRALAAGVPQIGLWSTLPDPYVSEIVAGAGFDWVLLDTEHTPTDVPHMLHQLQAVSAAVPADAARRTSAVVRPDWNDTVLIKRYLDIGAQSLLLPFVQDAEQAQAAVRATRYAPAGVRGMGGSMRASNFGRIGDYVKRAQDELCLLVQVETGEALEQLDAILSVEGIDGVFIGPADLSASLGHPGDPGHPTVKRAIDDAIRRIRGRHKAPGILMLDDARARECLDLGALFVAVAMDLQILARGAEAAASRFRDGAQTTRAVRPAY</sequence>
<dbReference type="Pfam" id="PF03328">
    <property type="entry name" value="HpcH_HpaI"/>
    <property type="match status" value="1"/>
</dbReference>
<evidence type="ECO:0000256" key="2">
    <source>
        <dbReference type="ARBA" id="ARBA00022723"/>
    </source>
</evidence>
<evidence type="ECO:0000256" key="1">
    <source>
        <dbReference type="ARBA" id="ARBA00005568"/>
    </source>
</evidence>
<gene>
    <name evidence="5" type="primary">hpcH_2</name>
    <name evidence="5" type="ORF">VVAX_05766</name>
</gene>